<dbReference type="SUPFAM" id="SSF51556">
    <property type="entry name" value="Metallo-dependent hydrolases"/>
    <property type="match status" value="1"/>
</dbReference>
<dbReference type="EMBL" id="ONZI01000004">
    <property type="protein sequence ID" value="SPJ35191.1"/>
    <property type="molecule type" value="Genomic_DNA"/>
</dbReference>
<name>A0A2R8CQM5_9GAMM</name>
<keyword evidence="3 5" id="KW-0378">Hydrolase</keyword>
<keyword evidence="2 4" id="KW-0479">Metal-binding</keyword>
<comment type="similarity">
    <text evidence="1">Belongs to the metallo-dependent hydrolases superfamily. TatD-type hydrolase family.</text>
</comment>
<dbReference type="RefSeq" id="WP_243409262.1">
    <property type="nucleotide sequence ID" value="NZ_ONZI01000004.1"/>
</dbReference>
<protein>
    <submittedName>
        <fullName evidence="5">3'-5' ssDNA/RNA exonuclease TatD</fullName>
        <ecNumber evidence="5">3.1.11.-</ecNumber>
    </submittedName>
</protein>
<dbReference type="AlphaFoldDB" id="A0A2R8CQM5"/>
<dbReference type="PANTHER" id="PTHR46124">
    <property type="entry name" value="D-AMINOACYL-TRNA DEACYLASE"/>
    <property type="match status" value="1"/>
</dbReference>
<dbReference type="InterPro" id="IPR001130">
    <property type="entry name" value="TatD-like"/>
</dbReference>
<evidence type="ECO:0000256" key="4">
    <source>
        <dbReference type="PIRSR" id="PIRSR005902-1"/>
    </source>
</evidence>
<evidence type="ECO:0000256" key="3">
    <source>
        <dbReference type="ARBA" id="ARBA00022801"/>
    </source>
</evidence>
<dbReference type="Proteomes" id="UP000244934">
    <property type="component" value="Unassembled WGS sequence"/>
</dbReference>
<feature type="binding site" evidence="4">
    <location>
        <position position="224"/>
    </location>
    <ligand>
        <name>a divalent metal cation</name>
        <dbReference type="ChEBI" id="CHEBI:60240"/>
        <label>1</label>
    </ligand>
</feature>
<dbReference type="GO" id="GO:0004527">
    <property type="term" value="F:exonuclease activity"/>
    <property type="evidence" value="ECO:0007669"/>
    <property type="project" value="UniProtKB-KW"/>
</dbReference>
<dbReference type="PROSITE" id="PS01091">
    <property type="entry name" value="TATD_3"/>
    <property type="match status" value="1"/>
</dbReference>
<feature type="binding site" evidence="4">
    <location>
        <position position="148"/>
    </location>
    <ligand>
        <name>a divalent metal cation</name>
        <dbReference type="ChEBI" id="CHEBI:60240"/>
        <label>2</label>
    </ligand>
</feature>
<evidence type="ECO:0000313" key="6">
    <source>
        <dbReference type="Proteomes" id="UP000244934"/>
    </source>
</evidence>
<reference evidence="6" key="1">
    <citation type="submission" date="2018-03" db="EMBL/GenBank/DDBJ databases">
        <authorList>
            <person name="Navarro De La Torre S."/>
        </authorList>
    </citation>
    <scope>NUCLEOTIDE SEQUENCE [LARGE SCALE GENOMIC DNA]</scope>
    <source>
        <strain evidence="6">EAod3</strain>
    </source>
</reference>
<evidence type="ECO:0000313" key="5">
    <source>
        <dbReference type="EMBL" id="SPJ35191.1"/>
    </source>
</evidence>
<dbReference type="Gene3D" id="3.20.20.140">
    <property type="entry name" value="Metal-dependent hydrolases"/>
    <property type="match status" value="1"/>
</dbReference>
<keyword evidence="5" id="KW-0269">Exonuclease</keyword>
<dbReference type="PIRSF" id="PIRSF005902">
    <property type="entry name" value="DNase_TatD"/>
    <property type="match status" value="1"/>
</dbReference>
<feature type="binding site" evidence="4">
    <location>
        <position position="173"/>
    </location>
    <ligand>
        <name>a divalent metal cation</name>
        <dbReference type="ChEBI" id="CHEBI:60240"/>
        <label>2</label>
    </ligand>
</feature>
<keyword evidence="6" id="KW-1185">Reference proteome</keyword>
<proteinExistence type="inferred from homology"/>
<dbReference type="GO" id="GO:0046872">
    <property type="term" value="F:metal ion binding"/>
    <property type="evidence" value="ECO:0007669"/>
    <property type="project" value="UniProtKB-KW"/>
</dbReference>
<gene>
    <name evidence="5" type="primary">tatD</name>
    <name evidence="5" type="ORF">KSP9073_03246</name>
</gene>
<feature type="binding site" evidence="4">
    <location>
        <position position="112"/>
    </location>
    <ligand>
        <name>a divalent metal cation</name>
        <dbReference type="ChEBI" id="CHEBI:60240"/>
        <label>1</label>
    </ligand>
</feature>
<dbReference type="CDD" id="cd01310">
    <property type="entry name" value="TatD_DNAse"/>
    <property type="match status" value="1"/>
</dbReference>
<dbReference type="PANTHER" id="PTHR46124:SF2">
    <property type="entry name" value="D-AMINOACYL-TRNA DEACYLASE"/>
    <property type="match status" value="1"/>
</dbReference>
<organism evidence="5 6">
    <name type="scientific">Kushneria phyllosphaerae</name>
    <dbReference type="NCBI Taxonomy" id="2100822"/>
    <lineage>
        <taxon>Bacteria</taxon>
        <taxon>Pseudomonadati</taxon>
        <taxon>Pseudomonadota</taxon>
        <taxon>Gammaproteobacteria</taxon>
        <taxon>Oceanospirillales</taxon>
        <taxon>Halomonadaceae</taxon>
        <taxon>Kushneria</taxon>
    </lineage>
</organism>
<accession>A0A2R8CQM5</accession>
<keyword evidence="5" id="KW-0540">Nuclease</keyword>
<dbReference type="InterPro" id="IPR032466">
    <property type="entry name" value="Metal_Hydrolase"/>
</dbReference>
<sequence>MTHGDGMLPDALCFQSPEPLIDIGANLAHESFQKDLDAVLERAARANLTAMVLTGTDRASIEASVELTQRENPVALYATAGLHPHHAGDFDSSLKRFIEDFLDHPRVLAVGECGLDYHRDFSTPADQRRAFEAHLEMAARTKKPLFLHERDAGSDMLDMLRQWRDDIGPAVVHCFTGDRDTLYGYLDLDLYIGQTGWLCDERRGEHLRELVVDIPDNRLMIETDCPYLLPRNLPAKLKGRRHEPALLPWIAREIALCRGGSEAVIARDTTANARRFFNIPDPA</sequence>
<dbReference type="FunFam" id="3.20.20.140:FF:000005">
    <property type="entry name" value="TatD family hydrolase"/>
    <property type="match status" value="1"/>
</dbReference>
<dbReference type="EC" id="3.1.11.-" evidence="5"/>
<evidence type="ECO:0000256" key="2">
    <source>
        <dbReference type="ARBA" id="ARBA00022723"/>
    </source>
</evidence>
<evidence type="ECO:0000256" key="1">
    <source>
        <dbReference type="ARBA" id="ARBA00009275"/>
    </source>
</evidence>
<dbReference type="InterPro" id="IPR018228">
    <property type="entry name" value="DNase_TatD-rel_CS"/>
</dbReference>
<dbReference type="Pfam" id="PF01026">
    <property type="entry name" value="TatD_DNase"/>
    <property type="match status" value="1"/>
</dbReference>